<proteinExistence type="predicted"/>
<feature type="region of interest" description="Disordered" evidence="1">
    <location>
        <begin position="193"/>
        <end position="228"/>
    </location>
</feature>
<accession>A0A0L6CM16</accession>
<organism evidence="2 3">
    <name type="scientific">Luteipulveratus halotolerans</name>
    <dbReference type="NCBI Taxonomy" id="1631356"/>
    <lineage>
        <taxon>Bacteria</taxon>
        <taxon>Bacillati</taxon>
        <taxon>Actinomycetota</taxon>
        <taxon>Actinomycetes</taxon>
        <taxon>Micrococcales</taxon>
        <taxon>Dermacoccaceae</taxon>
        <taxon>Luteipulveratus</taxon>
    </lineage>
</organism>
<evidence type="ECO:0008006" key="4">
    <source>
        <dbReference type="Google" id="ProtNLM"/>
    </source>
</evidence>
<dbReference type="STRING" id="1631356.VV01_19135"/>
<dbReference type="AlphaFoldDB" id="A0A0L6CM16"/>
<evidence type="ECO:0000313" key="3">
    <source>
        <dbReference type="Proteomes" id="UP000037397"/>
    </source>
</evidence>
<reference evidence="3" key="1">
    <citation type="submission" date="2015-03" db="EMBL/GenBank/DDBJ databases">
        <title>Luteipulveratus halotolerans sp. nov., a novel actinobacterium (Dermacoccaceae) from Sarawak, Malaysia.</title>
        <authorList>
            <person name="Juboi H."/>
            <person name="Basik A."/>
            <person name="Shamsul S.S."/>
            <person name="Arnold P."/>
            <person name="Schmitt E.K."/>
            <person name="Sanglier J.-J."/>
            <person name="Yeo T."/>
        </authorList>
    </citation>
    <scope>NUCLEOTIDE SEQUENCE [LARGE SCALE GENOMIC DNA]</scope>
    <source>
        <strain evidence="3">C296001</strain>
    </source>
</reference>
<gene>
    <name evidence="2" type="ORF">VV01_19135</name>
</gene>
<evidence type="ECO:0000313" key="2">
    <source>
        <dbReference type="EMBL" id="KNX38774.1"/>
    </source>
</evidence>
<name>A0A0L6CM16_9MICO</name>
<evidence type="ECO:0000256" key="1">
    <source>
        <dbReference type="SAM" id="MobiDB-lite"/>
    </source>
</evidence>
<keyword evidence="3" id="KW-1185">Reference proteome</keyword>
<dbReference type="EMBL" id="LAIR01000002">
    <property type="protein sequence ID" value="KNX38774.1"/>
    <property type="molecule type" value="Genomic_DNA"/>
</dbReference>
<comment type="caution">
    <text evidence="2">The sequence shown here is derived from an EMBL/GenBank/DDBJ whole genome shotgun (WGS) entry which is preliminary data.</text>
</comment>
<protein>
    <recommendedName>
        <fullName evidence="4">Transposase</fullName>
    </recommendedName>
</protein>
<dbReference type="Proteomes" id="UP000037397">
    <property type="component" value="Unassembled WGS sequence"/>
</dbReference>
<feature type="region of interest" description="Disordered" evidence="1">
    <location>
        <begin position="550"/>
        <end position="569"/>
    </location>
</feature>
<sequence>MDFFPSEGPVTGDGTGLFRTAHRIVEHSGISALIEQWTRADRGARRPGPTPMLSEVQIVALMLVLTLNRRPPLFTEMRDLIRQADAQSLAILDIVLPESLSEMALYHRAYNTYRRLVRLMNPEPGSLYRTMTKTEVADRLASRDPETSRLHRERGHAFSNALLWGTWMLLPRKVRRQFKGDIAVDATVIKAPARGRGHSSPWSSSDPEAGWYKRDGNHDGSGTSRAATTYQRRSDSLIWGRDLHTAVTYGDGVPLVMLSATLDVPGKRLAENALACVDALRSRDLPVRHFVSDRAYLPGTKATDLALPLRARGHRLVFDYDRSEHALGRQAGSAGAILVEGQWYCPSMPEPLQDASIDFFLRDDGDPRRISKQTYAERLRQREPYALHHKERPDSDGFTRYQCPAVGASATVKCPRKEPHPAALDRPLTRIHLPLLVNPSPKVCEQKTLTIPPSAGAKYEQAYPYRSPDWQAHFTTGRQSVESMNKSIKDGKFSPVDDAELRPRRGWIAQLISLVVMIAATNVRKILNWLYAQIGVSRIAAAPVRRQRRREATKGWTSAPNAPPAAAQA</sequence>